<reference evidence="1 2" key="1">
    <citation type="submission" date="2021-04" db="EMBL/GenBank/DDBJ databases">
        <authorList>
            <person name="Bliznina A."/>
        </authorList>
    </citation>
    <scope>NUCLEOTIDE SEQUENCE [LARGE SCALE GENOMIC DNA]</scope>
</reference>
<dbReference type="EMBL" id="OU015566">
    <property type="protein sequence ID" value="CAG5103554.1"/>
    <property type="molecule type" value="Genomic_DNA"/>
</dbReference>
<evidence type="ECO:0000313" key="2">
    <source>
        <dbReference type="Proteomes" id="UP001158576"/>
    </source>
</evidence>
<keyword evidence="2" id="KW-1185">Reference proteome</keyword>
<name>A0ABN7SMT2_OIKDI</name>
<protein>
    <submittedName>
        <fullName evidence="1">Oidioi.mRNA.OKI2018_I69.chr1.g823.t1.cds</fullName>
    </submittedName>
</protein>
<dbReference type="Proteomes" id="UP001158576">
    <property type="component" value="Chromosome 1"/>
</dbReference>
<proteinExistence type="predicted"/>
<gene>
    <name evidence="1" type="ORF">OKIOD_LOCUS9588</name>
</gene>
<evidence type="ECO:0000313" key="1">
    <source>
        <dbReference type="EMBL" id="CAG5103554.1"/>
    </source>
</evidence>
<sequence>MGVQKDLTLPDLIRARMDRQVELDMNMMKRSSNVCRIANMSYRSAELVSKNILRDDLAIDDLKTGLRKVDDRLYDLLHSDTLKAAEAYAKENLQESKWTSKLSAMEGEIEAKTGKSVGNLKKQYGYV</sequence>
<organism evidence="1 2">
    <name type="scientific">Oikopleura dioica</name>
    <name type="common">Tunicate</name>
    <dbReference type="NCBI Taxonomy" id="34765"/>
    <lineage>
        <taxon>Eukaryota</taxon>
        <taxon>Metazoa</taxon>
        <taxon>Chordata</taxon>
        <taxon>Tunicata</taxon>
        <taxon>Appendicularia</taxon>
        <taxon>Copelata</taxon>
        <taxon>Oikopleuridae</taxon>
        <taxon>Oikopleura</taxon>
    </lineage>
</organism>
<accession>A0ABN7SMT2</accession>